<dbReference type="STRING" id="47311.MBCUT_20140"/>
<dbReference type="AlphaFoldDB" id="A0A166CL51"/>
<evidence type="ECO:0000313" key="3">
    <source>
        <dbReference type="Proteomes" id="UP000077275"/>
    </source>
</evidence>
<feature type="domain" description="Histidine kinase/HSP90-like ATPase" evidence="1">
    <location>
        <begin position="6"/>
        <end position="135"/>
    </location>
</feature>
<dbReference type="InterPro" id="IPR003594">
    <property type="entry name" value="HATPase_dom"/>
</dbReference>
<dbReference type="InterPro" id="IPR036890">
    <property type="entry name" value="HATPase_C_sf"/>
</dbReference>
<evidence type="ECO:0000259" key="1">
    <source>
        <dbReference type="Pfam" id="PF13581"/>
    </source>
</evidence>
<keyword evidence="3" id="KW-1185">Reference proteome</keyword>
<proteinExistence type="predicted"/>
<name>A0A166CL51_9EURY</name>
<dbReference type="OrthoDB" id="111995at2157"/>
<dbReference type="GO" id="GO:0016301">
    <property type="term" value="F:kinase activity"/>
    <property type="evidence" value="ECO:0007669"/>
    <property type="project" value="UniProtKB-KW"/>
</dbReference>
<dbReference type="PATRIC" id="fig|47311.3.peg.2198"/>
<gene>
    <name evidence="2" type="ORF">MBCUT_20140</name>
</gene>
<keyword evidence="2" id="KW-0808">Transferase</keyword>
<keyword evidence="2" id="KW-0418">Kinase</keyword>
<protein>
    <submittedName>
        <fullName evidence="2">Serine-protein kinase RsbW</fullName>
    </submittedName>
</protein>
<organism evidence="2 3">
    <name type="scientific">Methanobrevibacter cuticularis</name>
    <dbReference type="NCBI Taxonomy" id="47311"/>
    <lineage>
        <taxon>Archaea</taxon>
        <taxon>Methanobacteriati</taxon>
        <taxon>Methanobacteriota</taxon>
        <taxon>Methanomada group</taxon>
        <taxon>Methanobacteria</taxon>
        <taxon>Methanobacteriales</taxon>
        <taxon>Methanobacteriaceae</taxon>
        <taxon>Methanobrevibacter</taxon>
    </lineage>
</organism>
<sequence>MDKLIVPAKTEKLNKVLNFINNQLKTYNFSKKFETQLELATEEIFVNIANYAHEKDSENSEIAIYSFFNEDYSILTVRFVDNGIPFNPLEEKDPDITLSSEMREIGGLGIFLARKNVDEINYQYKKGRNILTFKKLLK</sequence>
<dbReference type="EMBL" id="LWMW01000158">
    <property type="protein sequence ID" value="KZX14624.1"/>
    <property type="molecule type" value="Genomic_DNA"/>
</dbReference>
<dbReference type="Pfam" id="PF13581">
    <property type="entry name" value="HATPase_c_2"/>
    <property type="match status" value="1"/>
</dbReference>
<evidence type="ECO:0000313" key="2">
    <source>
        <dbReference type="EMBL" id="KZX14624.1"/>
    </source>
</evidence>
<accession>A0A166CL51</accession>
<comment type="caution">
    <text evidence="2">The sequence shown here is derived from an EMBL/GenBank/DDBJ whole genome shotgun (WGS) entry which is preliminary data.</text>
</comment>
<dbReference type="CDD" id="cd16936">
    <property type="entry name" value="HATPase_RsbW-like"/>
    <property type="match status" value="1"/>
</dbReference>
<dbReference type="RefSeq" id="WP_067260620.1">
    <property type="nucleotide sequence ID" value="NZ_LWMW01000158.1"/>
</dbReference>
<dbReference type="Gene3D" id="3.30.565.10">
    <property type="entry name" value="Histidine kinase-like ATPase, C-terminal domain"/>
    <property type="match status" value="1"/>
</dbReference>
<dbReference type="Proteomes" id="UP000077275">
    <property type="component" value="Unassembled WGS sequence"/>
</dbReference>
<dbReference type="SUPFAM" id="SSF55874">
    <property type="entry name" value="ATPase domain of HSP90 chaperone/DNA topoisomerase II/histidine kinase"/>
    <property type="match status" value="1"/>
</dbReference>
<reference evidence="2 3" key="1">
    <citation type="submission" date="2016-04" db="EMBL/GenBank/DDBJ databases">
        <title>Genome sequence of Methanobrevibacter cuticularis DSM 11139.</title>
        <authorList>
            <person name="Poehlein A."/>
            <person name="Seedorf H."/>
            <person name="Daniel R."/>
        </authorList>
    </citation>
    <scope>NUCLEOTIDE SEQUENCE [LARGE SCALE GENOMIC DNA]</scope>
    <source>
        <strain evidence="2 3">DSM 11139</strain>
    </source>
</reference>